<dbReference type="EMBL" id="FNKQ01000001">
    <property type="protein sequence ID" value="SDQ25578.1"/>
    <property type="molecule type" value="Genomic_DNA"/>
</dbReference>
<evidence type="ECO:0000313" key="3">
    <source>
        <dbReference type="EMBL" id="SDQ25578.1"/>
    </source>
</evidence>
<dbReference type="Proteomes" id="UP000255421">
    <property type="component" value="Unassembled WGS sequence"/>
</dbReference>
<organism evidence="3 4">
    <name type="scientific">Halopelagius longus</name>
    <dbReference type="NCBI Taxonomy" id="1236180"/>
    <lineage>
        <taxon>Archaea</taxon>
        <taxon>Methanobacteriati</taxon>
        <taxon>Methanobacteriota</taxon>
        <taxon>Stenosarchaea group</taxon>
        <taxon>Halobacteria</taxon>
        <taxon>Halobacteriales</taxon>
        <taxon>Haloferacaceae</taxon>
    </lineage>
</organism>
<evidence type="ECO:0000256" key="1">
    <source>
        <dbReference type="SAM" id="MobiDB-lite"/>
    </source>
</evidence>
<dbReference type="Proteomes" id="UP000199289">
    <property type="component" value="Unassembled WGS sequence"/>
</dbReference>
<reference evidence="4" key="2">
    <citation type="submission" date="2016-10" db="EMBL/GenBank/DDBJ databases">
        <authorList>
            <person name="Varghese N."/>
            <person name="Submissions S."/>
        </authorList>
    </citation>
    <scope>NUCLEOTIDE SEQUENCE [LARGE SCALE GENOMIC DNA]</scope>
    <source>
        <strain evidence="4">CGMCC 1.12397</strain>
    </source>
</reference>
<evidence type="ECO:0000313" key="2">
    <source>
        <dbReference type="EMBL" id="RDI70237.1"/>
    </source>
</evidence>
<gene>
    <name evidence="2" type="ORF">DWB78_00025</name>
    <name evidence="3" type="ORF">SAMN05216278_1165</name>
</gene>
<keyword evidence="5" id="KW-1185">Reference proteome</keyword>
<reference evidence="3" key="1">
    <citation type="submission" date="2016-10" db="EMBL/GenBank/DDBJ databases">
        <authorList>
            <person name="de Groot N.N."/>
        </authorList>
    </citation>
    <scope>NUCLEOTIDE SEQUENCE [LARGE SCALE GENOMIC DNA]</scope>
    <source>
        <strain evidence="3">CGMCC 1.12397</strain>
    </source>
</reference>
<dbReference type="RefSeq" id="WP_092534198.1">
    <property type="nucleotide sequence ID" value="NZ_FNKQ01000001.1"/>
</dbReference>
<reference evidence="2 5" key="3">
    <citation type="submission" date="2018-07" db="EMBL/GenBank/DDBJ databases">
        <title>Genome sequence of extremly halophilic archaeon Halopelagius longus strain BC12-B1.</title>
        <authorList>
            <person name="Zhang X."/>
        </authorList>
    </citation>
    <scope>NUCLEOTIDE SEQUENCE [LARGE SCALE GENOMIC DNA]</scope>
    <source>
        <strain evidence="2 5">BC12-B1</strain>
    </source>
</reference>
<dbReference type="OrthoDB" id="282780at2157"/>
<dbReference type="AlphaFoldDB" id="A0A1H0ZDR3"/>
<evidence type="ECO:0000313" key="5">
    <source>
        <dbReference type="Proteomes" id="UP000255421"/>
    </source>
</evidence>
<dbReference type="EMBL" id="QQST01000001">
    <property type="protein sequence ID" value="RDI70237.1"/>
    <property type="molecule type" value="Genomic_DNA"/>
</dbReference>
<name>A0A1H0ZDR3_9EURY</name>
<proteinExistence type="predicted"/>
<accession>A0A1H0ZDR3</accession>
<feature type="region of interest" description="Disordered" evidence="1">
    <location>
        <begin position="19"/>
        <end position="41"/>
    </location>
</feature>
<evidence type="ECO:0000313" key="4">
    <source>
        <dbReference type="Proteomes" id="UP000199289"/>
    </source>
</evidence>
<protein>
    <submittedName>
        <fullName evidence="3">Uncharacterized protein</fullName>
    </submittedName>
</protein>
<sequence length="337" mass="36385">MPSRRHVLALLAAAPFAGCGAESDESERTTDAPLSGRTVGVAGDVSFPPVSGVSVTSRPADADAFVLPASDAHYESALDALERGTPAIVAGDDAPLYARRVCERSGRRYGLPSDSWSPIDRIAAVVPVEDRLDVQYLRPRRDAALEARLPWAVGEILDGRPPEFSISDPPRPDGGVELGEVRTRGRVKAGDYDRWDRVTLLPDRSQAVVETTATVTTVDASFPDGYLVDDVSIQTAFEGVPVDATGPAGKTTDAYAVTEETNEEENRVTHTFSAENADARRSLTVGARTVVSLEDRPSSFGYVGNARFRWRRRTLLGDDPWVAHTPGRSVWRTLPSS</sequence>